<keyword evidence="2" id="KW-0597">Phosphoprotein</keyword>
<dbReference type="InterPro" id="IPR001789">
    <property type="entry name" value="Sig_transdc_resp-reg_receiver"/>
</dbReference>
<dbReference type="InterPro" id="IPR029787">
    <property type="entry name" value="Nucleotide_cyclase"/>
</dbReference>
<dbReference type="InterPro" id="IPR011006">
    <property type="entry name" value="CheY-like_superfamily"/>
</dbReference>
<dbReference type="GO" id="GO:0000160">
    <property type="term" value="P:phosphorelay signal transduction system"/>
    <property type="evidence" value="ECO:0007669"/>
    <property type="project" value="InterPro"/>
</dbReference>
<evidence type="ECO:0000259" key="5">
    <source>
        <dbReference type="PROSITE" id="PS50125"/>
    </source>
</evidence>
<name>A0A937RJF4_9ACTN</name>
<dbReference type="Pfam" id="PF00211">
    <property type="entry name" value="Guanylate_cyc"/>
    <property type="match status" value="1"/>
</dbReference>
<feature type="region of interest" description="Disordered" evidence="3">
    <location>
        <begin position="497"/>
        <end position="516"/>
    </location>
</feature>
<dbReference type="SUPFAM" id="SSF55073">
    <property type="entry name" value="Nucleotide cyclase"/>
    <property type="match status" value="1"/>
</dbReference>
<dbReference type="GO" id="GO:0004016">
    <property type="term" value="F:adenylate cyclase activity"/>
    <property type="evidence" value="ECO:0007669"/>
    <property type="project" value="UniProtKB-ARBA"/>
</dbReference>
<dbReference type="InterPro" id="IPR050697">
    <property type="entry name" value="Adenylyl/Guanylyl_Cyclase_3/4"/>
</dbReference>
<dbReference type="GO" id="GO:0009190">
    <property type="term" value="P:cyclic nucleotide biosynthetic process"/>
    <property type="evidence" value="ECO:0007669"/>
    <property type="project" value="InterPro"/>
</dbReference>
<feature type="domain" description="Guanylate cyclase" evidence="5">
    <location>
        <begin position="258"/>
        <end position="390"/>
    </location>
</feature>
<gene>
    <name evidence="6" type="ORF">I7412_40745</name>
</gene>
<dbReference type="PANTHER" id="PTHR43081:SF1">
    <property type="entry name" value="ADENYLATE CYCLASE, TERMINAL-DIFFERENTIATION SPECIFIC"/>
    <property type="match status" value="1"/>
</dbReference>
<evidence type="ECO:0000256" key="3">
    <source>
        <dbReference type="SAM" id="MobiDB-lite"/>
    </source>
</evidence>
<dbReference type="EMBL" id="JAEACQ010000381">
    <property type="protein sequence ID" value="MBL7633378.1"/>
    <property type="molecule type" value="Genomic_DNA"/>
</dbReference>
<dbReference type="PROSITE" id="PS50125">
    <property type="entry name" value="GUANYLATE_CYCLASE_2"/>
    <property type="match status" value="1"/>
</dbReference>
<evidence type="ECO:0000313" key="7">
    <source>
        <dbReference type="Proteomes" id="UP000604475"/>
    </source>
</evidence>
<feature type="modified residue" description="4-aspartylphosphate" evidence="2">
    <location>
        <position position="59"/>
    </location>
</feature>
<dbReference type="InterPro" id="IPR001054">
    <property type="entry name" value="A/G_cyclase"/>
</dbReference>
<dbReference type="CDD" id="cd17535">
    <property type="entry name" value="REC_NarL-like"/>
    <property type="match status" value="1"/>
</dbReference>
<sequence>MFDMEPITVLLADDNLIAREGIRALLAIDPAVRVVAVAADRDELVRAAFELRPQVVVTDIRMPPTFQDDGIAGAKEVRRRHPGTGVVVLSQFDDPEYAIALLADGAAGFAYLLKDQVGDSDRLSRAIREVAAGGSMLDPQIVATMLSPVTRRGELTAEQEELLADVAAGRPVKAIAAARGGTPEAVNGEIEEIFLRLAEGASAGRRGALRRLRLLHTALLRREEQGETLSRLLPSGLAEKLRTDTGAATGRTERLDVTVLISDVRGYSTIAEYTDPAVLAGQLNAHRREMNAAILGHGGTVMQYVGDAVMAVFGAPFARPDHALAACRAASAMHDRQASLDNAWAGDGLEPFGLGIGVCSGPVAAALLGSEERLEYTLVGDTVNLAQRLGDLARPAGMTVISDATAAALRGHREFDVWEMPARTVKGRTTPVRPFQLRPPDLGGSSLASGPTDFPRLVECAPPVDAPVGDSLVVGTVDAPAGLAVRPVVGAGARVSGRGRRWWPARGRSDVRARDE</sequence>
<dbReference type="SMART" id="SM00044">
    <property type="entry name" value="CYCc"/>
    <property type="match status" value="1"/>
</dbReference>
<feature type="compositionally biased region" description="Basic and acidic residues" evidence="3">
    <location>
        <begin position="507"/>
        <end position="516"/>
    </location>
</feature>
<organism evidence="6 7">
    <name type="scientific">Frankia nepalensis</name>
    <dbReference type="NCBI Taxonomy" id="1836974"/>
    <lineage>
        <taxon>Bacteria</taxon>
        <taxon>Bacillati</taxon>
        <taxon>Actinomycetota</taxon>
        <taxon>Actinomycetes</taxon>
        <taxon>Frankiales</taxon>
        <taxon>Frankiaceae</taxon>
        <taxon>Frankia</taxon>
    </lineage>
</organism>
<accession>A0A937RJF4</accession>
<evidence type="ECO:0000256" key="2">
    <source>
        <dbReference type="PROSITE-ProRule" id="PRU00169"/>
    </source>
</evidence>
<comment type="caution">
    <text evidence="6">The sequence shown here is derived from an EMBL/GenBank/DDBJ whole genome shotgun (WGS) entry which is preliminary data.</text>
</comment>
<dbReference type="Gene3D" id="3.40.50.2300">
    <property type="match status" value="1"/>
</dbReference>
<dbReference type="PANTHER" id="PTHR43081">
    <property type="entry name" value="ADENYLATE CYCLASE, TERMINAL-DIFFERENTIATION SPECIFIC-RELATED"/>
    <property type="match status" value="1"/>
</dbReference>
<dbReference type="PROSITE" id="PS50110">
    <property type="entry name" value="RESPONSE_REGULATORY"/>
    <property type="match status" value="1"/>
</dbReference>
<protein>
    <submittedName>
        <fullName evidence="6">Response regulator</fullName>
    </submittedName>
</protein>
<dbReference type="SMART" id="SM00448">
    <property type="entry name" value="REC"/>
    <property type="match status" value="1"/>
</dbReference>
<evidence type="ECO:0000313" key="6">
    <source>
        <dbReference type="EMBL" id="MBL7633378.1"/>
    </source>
</evidence>
<dbReference type="CDD" id="cd07302">
    <property type="entry name" value="CHD"/>
    <property type="match status" value="1"/>
</dbReference>
<reference evidence="6" key="1">
    <citation type="submission" date="2020-12" db="EMBL/GenBank/DDBJ databases">
        <title>Genomic characterization of non-nitrogen-fixing Frankia strains.</title>
        <authorList>
            <person name="Carlos-Shanley C."/>
            <person name="Guerra T."/>
            <person name="Hahn D."/>
        </authorList>
    </citation>
    <scope>NUCLEOTIDE SEQUENCE</scope>
    <source>
        <strain evidence="6">CN6</strain>
    </source>
</reference>
<evidence type="ECO:0000256" key="1">
    <source>
        <dbReference type="ARBA" id="ARBA00005381"/>
    </source>
</evidence>
<proteinExistence type="inferred from homology"/>
<dbReference type="Gene3D" id="3.30.70.1230">
    <property type="entry name" value="Nucleotide cyclase"/>
    <property type="match status" value="1"/>
</dbReference>
<dbReference type="AlphaFoldDB" id="A0A937RJF4"/>
<keyword evidence="7" id="KW-1185">Reference proteome</keyword>
<feature type="domain" description="Response regulatory" evidence="4">
    <location>
        <begin position="8"/>
        <end position="129"/>
    </location>
</feature>
<dbReference type="Proteomes" id="UP000604475">
    <property type="component" value="Unassembled WGS sequence"/>
</dbReference>
<dbReference type="SUPFAM" id="SSF52172">
    <property type="entry name" value="CheY-like"/>
    <property type="match status" value="1"/>
</dbReference>
<comment type="similarity">
    <text evidence="1">Belongs to the adenylyl cyclase class-3 family.</text>
</comment>
<dbReference type="InterPro" id="IPR058245">
    <property type="entry name" value="NreC/VraR/RcsB-like_REC"/>
</dbReference>
<evidence type="ECO:0000259" key="4">
    <source>
        <dbReference type="PROSITE" id="PS50110"/>
    </source>
</evidence>
<dbReference type="Pfam" id="PF00072">
    <property type="entry name" value="Response_reg"/>
    <property type="match status" value="1"/>
</dbReference>